<keyword evidence="5" id="KW-1185">Reference proteome</keyword>
<organism evidence="2 4">
    <name type="scientific">Labedella gwakjiensis</name>
    <dbReference type="NCBI Taxonomy" id="390269"/>
    <lineage>
        <taxon>Bacteria</taxon>
        <taxon>Bacillati</taxon>
        <taxon>Actinomycetota</taxon>
        <taxon>Actinomycetes</taxon>
        <taxon>Micrococcales</taxon>
        <taxon>Microbacteriaceae</taxon>
        <taxon>Labedella</taxon>
    </lineage>
</organism>
<evidence type="ECO:0000313" key="5">
    <source>
        <dbReference type="Proteomes" id="UP000268291"/>
    </source>
</evidence>
<evidence type="ECO:0000256" key="1">
    <source>
        <dbReference type="SAM" id="MobiDB-lite"/>
    </source>
</evidence>
<dbReference type="RefSeq" id="WP_106562302.1">
    <property type="nucleotide sequence ID" value="NZ_PYAU01000001.1"/>
</dbReference>
<name>A0A2P8GT12_9MICO</name>
<evidence type="ECO:0000313" key="4">
    <source>
        <dbReference type="Proteomes" id="UP000241203"/>
    </source>
</evidence>
<accession>A0A2P8GT12</accession>
<proteinExistence type="predicted"/>
<feature type="region of interest" description="Disordered" evidence="1">
    <location>
        <begin position="1"/>
        <end position="42"/>
    </location>
</feature>
<dbReference type="EMBL" id="PYAU01000001">
    <property type="protein sequence ID" value="PSL37116.1"/>
    <property type="molecule type" value="Genomic_DNA"/>
</dbReference>
<reference evidence="2 4" key="1">
    <citation type="submission" date="2018-03" db="EMBL/GenBank/DDBJ databases">
        <title>Genomic Encyclopedia of Archaeal and Bacterial Type Strains, Phase II (KMG-II): from individual species to whole genera.</title>
        <authorList>
            <person name="Goeker M."/>
        </authorList>
    </citation>
    <scope>NUCLEOTIDE SEQUENCE [LARGE SCALE GENOMIC DNA]</scope>
    <source>
        <strain evidence="2 4">DSM 21548</strain>
    </source>
</reference>
<protein>
    <submittedName>
        <fullName evidence="2">Uncharacterized protein</fullName>
    </submittedName>
</protein>
<comment type="caution">
    <text evidence="2">The sequence shown here is derived from an EMBL/GenBank/DDBJ whole genome shotgun (WGS) entry which is preliminary data.</text>
</comment>
<gene>
    <name evidence="2" type="ORF">CLV49_0722</name>
    <name evidence="3" type="ORF">ELQ93_16985</name>
</gene>
<feature type="compositionally biased region" description="Basic residues" evidence="1">
    <location>
        <begin position="1"/>
        <end position="10"/>
    </location>
</feature>
<dbReference type="AlphaFoldDB" id="A0A2P8GT12"/>
<evidence type="ECO:0000313" key="2">
    <source>
        <dbReference type="EMBL" id="PSL37116.1"/>
    </source>
</evidence>
<dbReference type="Proteomes" id="UP000241203">
    <property type="component" value="Unassembled WGS sequence"/>
</dbReference>
<feature type="compositionally biased region" description="Polar residues" evidence="1">
    <location>
        <begin position="11"/>
        <end position="26"/>
    </location>
</feature>
<reference evidence="3 5" key="2">
    <citation type="submission" date="2018-12" db="EMBL/GenBank/DDBJ databases">
        <authorList>
            <person name="hu s."/>
            <person name="Xu Y."/>
            <person name="Xu B."/>
            <person name="Li F."/>
        </authorList>
    </citation>
    <scope>NUCLEOTIDE SEQUENCE [LARGE SCALE GENOMIC DNA]</scope>
    <source>
        <strain evidence="3 5">KSW2-17</strain>
    </source>
</reference>
<dbReference type="EMBL" id="RZGY01000004">
    <property type="protein sequence ID" value="RUQ81981.1"/>
    <property type="molecule type" value="Genomic_DNA"/>
</dbReference>
<dbReference type="OrthoDB" id="5072576at2"/>
<dbReference type="Proteomes" id="UP000268291">
    <property type="component" value="Unassembled WGS sequence"/>
</dbReference>
<sequence length="125" mass="13344">MSIDTRHHRGSTSQRNAAQHARTSSRPVGHAPSTGEARPLHEVTALPSAASVEMIRAGVVETDAGEELVLERVTPNVLRVAIDHRVLGFVEHVGRVQVALAGENYDRAVEVAQTLDVAEAARALA</sequence>
<evidence type="ECO:0000313" key="3">
    <source>
        <dbReference type="EMBL" id="RUQ81981.1"/>
    </source>
</evidence>